<evidence type="ECO:0000256" key="4">
    <source>
        <dbReference type="RuleBase" id="RU368087"/>
    </source>
</evidence>
<evidence type="ECO:0000256" key="1">
    <source>
        <dbReference type="ARBA" id="ARBA00004173"/>
    </source>
</evidence>
<dbReference type="OrthoDB" id="5532350at2759"/>
<accession>A0A9P5NNP2</accession>
<dbReference type="Gene3D" id="1.20.5.500">
    <property type="entry name" value="Single helix bin"/>
    <property type="match status" value="1"/>
</dbReference>
<protein>
    <recommendedName>
        <fullName evidence="4">ATPase inhibitor, mitochondrial</fullName>
    </recommendedName>
</protein>
<comment type="caution">
    <text evidence="6">The sequence shown here is derived from an EMBL/GenBank/DDBJ whole genome shotgun (WGS) entry which is preliminary data.</text>
</comment>
<dbReference type="AlphaFoldDB" id="A0A9P5NNP2"/>
<comment type="function">
    <text evidence="4">Inhibits the enzyme activity of ATPase.</text>
</comment>
<dbReference type="InterPro" id="IPR007648">
    <property type="entry name" value="ATPase_inhibitor_mt"/>
</dbReference>
<organism evidence="6 7">
    <name type="scientific">Gymnopilus junonius</name>
    <name type="common">Spectacular rustgill mushroom</name>
    <name type="synonym">Gymnopilus spectabilis subsp. junonius</name>
    <dbReference type="NCBI Taxonomy" id="109634"/>
    <lineage>
        <taxon>Eukaryota</taxon>
        <taxon>Fungi</taxon>
        <taxon>Dikarya</taxon>
        <taxon>Basidiomycota</taxon>
        <taxon>Agaricomycotina</taxon>
        <taxon>Agaricomycetes</taxon>
        <taxon>Agaricomycetidae</taxon>
        <taxon>Agaricales</taxon>
        <taxon>Agaricineae</taxon>
        <taxon>Hymenogastraceae</taxon>
        <taxon>Gymnopilus</taxon>
    </lineage>
</organism>
<dbReference type="GO" id="GO:0005739">
    <property type="term" value="C:mitochondrion"/>
    <property type="evidence" value="ECO:0007669"/>
    <property type="project" value="UniProtKB-SubCell"/>
</dbReference>
<keyword evidence="7" id="KW-1185">Reference proteome</keyword>
<dbReference type="Pfam" id="PF04568">
    <property type="entry name" value="IATP"/>
    <property type="match status" value="1"/>
</dbReference>
<comment type="subcellular location">
    <subcellularLocation>
        <location evidence="1">Mitochondrion</location>
    </subcellularLocation>
</comment>
<dbReference type="GO" id="GO:0042030">
    <property type="term" value="F:ATPase inhibitor activity"/>
    <property type="evidence" value="ECO:0007669"/>
    <property type="project" value="InterPro"/>
</dbReference>
<gene>
    <name evidence="6" type="ORF">CPB84DRAFT_1962220</name>
</gene>
<sequence length="92" mass="10486">MLSRASALRRLPRAFAAPVRMYTENIGRTSGSVAQSKGFDKKERAHEDQFIRRHEAELLAKLRAHIDARKNEIEELQKQEAELAQKAEAGKE</sequence>
<proteinExistence type="inferred from homology"/>
<evidence type="ECO:0000313" key="6">
    <source>
        <dbReference type="EMBL" id="KAF8901072.1"/>
    </source>
</evidence>
<comment type="similarity">
    <text evidence="2 4">Belongs to the ATPase inhibitor family.</text>
</comment>
<keyword evidence="3" id="KW-0496">Mitochondrion</keyword>
<evidence type="ECO:0000256" key="5">
    <source>
        <dbReference type="SAM" id="Coils"/>
    </source>
</evidence>
<name>A0A9P5NNP2_GYMJU</name>
<evidence type="ECO:0000256" key="2">
    <source>
        <dbReference type="ARBA" id="ARBA00010901"/>
    </source>
</evidence>
<evidence type="ECO:0000256" key="3">
    <source>
        <dbReference type="ARBA" id="ARBA00023128"/>
    </source>
</evidence>
<reference evidence="6" key="1">
    <citation type="submission" date="2020-11" db="EMBL/GenBank/DDBJ databases">
        <authorList>
            <consortium name="DOE Joint Genome Institute"/>
            <person name="Ahrendt S."/>
            <person name="Riley R."/>
            <person name="Andreopoulos W."/>
            <person name="LaButti K."/>
            <person name="Pangilinan J."/>
            <person name="Ruiz-duenas F.J."/>
            <person name="Barrasa J.M."/>
            <person name="Sanchez-Garcia M."/>
            <person name="Camarero S."/>
            <person name="Miyauchi S."/>
            <person name="Serrano A."/>
            <person name="Linde D."/>
            <person name="Babiker R."/>
            <person name="Drula E."/>
            <person name="Ayuso-Fernandez I."/>
            <person name="Pacheco R."/>
            <person name="Padilla G."/>
            <person name="Ferreira P."/>
            <person name="Barriuso J."/>
            <person name="Kellner H."/>
            <person name="Castanera R."/>
            <person name="Alfaro M."/>
            <person name="Ramirez L."/>
            <person name="Pisabarro A.G."/>
            <person name="Kuo A."/>
            <person name="Tritt A."/>
            <person name="Lipzen A."/>
            <person name="He G."/>
            <person name="Yan M."/>
            <person name="Ng V."/>
            <person name="Cullen D."/>
            <person name="Martin F."/>
            <person name="Rosso M.-N."/>
            <person name="Henrissat B."/>
            <person name="Hibbett D."/>
            <person name="Martinez A.T."/>
            <person name="Grigoriev I.V."/>
        </authorList>
    </citation>
    <scope>NUCLEOTIDE SEQUENCE</scope>
    <source>
        <strain evidence="6">AH 44721</strain>
    </source>
</reference>
<keyword evidence="5" id="KW-0175">Coiled coil</keyword>
<dbReference type="EMBL" id="JADNYJ010000044">
    <property type="protein sequence ID" value="KAF8901072.1"/>
    <property type="molecule type" value="Genomic_DNA"/>
</dbReference>
<dbReference type="Proteomes" id="UP000724874">
    <property type="component" value="Unassembled WGS sequence"/>
</dbReference>
<evidence type="ECO:0000313" key="7">
    <source>
        <dbReference type="Proteomes" id="UP000724874"/>
    </source>
</evidence>
<feature type="coiled-coil region" evidence="5">
    <location>
        <begin position="59"/>
        <end position="89"/>
    </location>
</feature>